<evidence type="ECO:0000313" key="12">
    <source>
        <dbReference type="EMBL" id="ABD79607.1"/>
    </source>
</evidence>
<organism evidence="12 13">
    <name type="scientific">Saccharophagus degradans (strain 2-40 / ATCC 43961 / DSM 17024)</name>
    <dbReference type="NCBI Taxonomy" id="203122"/>
    <lineage>
        <taxon>Bacteria</taxon>
        <taxon>Pseudomonadati</taxon>
        <taxon>Pseudomonadota</taxon>
        <taxon>Gammaproteobacteria</taxon>
        <taxon>Cellvibrionales</taxon>
        <taxon>Cellvibrionaceae</taxon>
        <taxon>Saccharophagus</taxon>
    </lineage>
</organism>
<comment type="subcellular location">
    <subcellularLocation>
        <location evidence="1">Membrane</location>
        <topology evidence="1">Multi-pass membrane protein</topology>
    </subcellularLocation>
</comment>
<feature type="transmembrane region" description="Helical" evidence="9">
    <location>
        <begin position="192"/>
        <end position="214"/>
    </location>
</feature>
<dbReference type="SMART" id="SM00304">
    <property type="entry name" value="HAMP"/>
    <property type="match status" value="1"/>
</dbReference>
<proteinExistence type="inferred from homology"/>
<evidence type="ECO:0000256" key="6">
    <source>
        <dbReference type="ARBA" id="ARBA00029447"/>
    </source>
</evidence>
<evidence type="ECO:0000259" key="11">
    <source>
        <dbReference type="PROSITE" id="PS50885"/>
    </source>
</evidence>
<sequence length="547" mass="59397">MTVTEDPPLDILRQLSIRKKILLIPFVGAVGFFSYLFVSAWLISGAMDLVRSAQSQQFPLLLLANDNIGRVEKIQETLSFAVSSDEPEGIESAKKMAKAFAENITQSKAIDSKLDDDLTDLQNLFDDYYGKAHSISSGMLNNEIDFSTLPARSEDMAKALEKLTERLDIFYNNRRQEFDTAFETADDQSNKVFTIGIVIGVGTSLLLIFVGVFVSGMIKRSIDRVIARLKDIAEDNGDLTVRLRTLQKDEIGDLVMWFNTFMDKLQSVMQKIVETAPPLAHLATDVSSLSGEITQTLTIQNKSVSESKNSIEMMSHSVSTIAQNAAEASHSARIADEEANRGREIVSNTVASIQSLSVSIAEASKVIDQLKEDTASVNVVLAVIKSIAEQTNLLALNAAIEAARAGEQGRGFAVVADEVRGLASRTQESTAEINGILAQLQAASQAAVQTMQESTAAVETSVTKANLAGQSLQTIADTVNTINAMNEQIANATDEQQTISNELVVEAEQISQQTENTAGSAYKLNDVSTQLSTLASNLEQITRQFRV</sequence>
<feature type="coiled-coil region" evidence="8">
    <location>
        <begin position="475"/>
        <end position="544"/>
    </location>
</feature>
<evidence type="ECO:0000256" key="9">
    <source>
        <dbReference type="SAM" id="Phobius"/>
    </source>
</evidence>
<evidence type="ECO:0000256" key="2">
    <source>
        <dbReference type="ARBA" id="ARBA00022692"/>
    </source>
</evidence>
<keyword evidence="3 9" id="KW-1133">Transmembrane helix</keyword>
<dbReference type="KEGG" id="sde:Sde_0343"/>
<dbReference type="AlphaFoldDB" id="Q21NX2"/>
<dbReference type="Gene3D" id="1.10.287.950">
    <property type="entry name" value="Methyl-accepting chemotaxis protein"/>
    <property type="match status" value="1"/>
</dbReference>
<dbReference type="FunFam" id="1.10.287.950:FF:000001">
    <property type="entry name" value="Methyl-accepting chemotaxis sensory transducer"/>
    <property type="match status" value="1"/>
</dbReference>
<dbReference type="PROSITE" id="PS50111">
    <property type="entry name" value="CHEMOTAXIS_TRANSDUC_2"/>
    <property type="match status" value="1"/>
</dbReference>
<dbReference type="Pfam" id="PF00015">
    <property type="entry name" value="MCPsignal"/>
    <property type="match status" value="1"/>
</dbReference>
<dbReference type="GO" id="GO:0007165">
    <property type="term" value="P:signal transduction"/>
    <property type="evidence" value="ECO:0007669"/>
    <property type="project" value="UniProtKB-KW"/>
</dbReference>
<dbReference type="STRING" id="203122.Sde_0343"/>
<dbReference type="Proteomes" id="UP000001947">
    <property type="component" value="Chromosome"/>
</dbReference>
<evidence type="ECO:0000256" key="3">
    <source>
        <dbReference type="ARBA" id="ARBA00022989"/>
    </source>
</evidence>
<evidence type="ECO:0000256" key="5">
    <source>
        <dbReference type="ARBA" id="ARBA00023224"/>
    </source>
</evidence>
<feature type="domain" description="HAMP" evidence="11">
    <location>
        <begin position="216"/>
        <end position="270"/>
    </location>
</feature>
<dbReference type="Pfam" id="PF00672">
    <property type="entry name" value="HAMP"/>
    <property type="match status" value="1"/>
</dbReference>
<keyword evidence="5 7" id="KW-0807">Transducer</keyword>
<dbReference type="PANTHER" id="PTHR32089">
    <property type="entry name" value="METHYL-ACCEPTING CHEMOTAXIS PROTEIN MCPB"/>
    <property type="match status" value="1"/>
</dbReference>
<dbReference type="CDD" id="cd06225">
    <property type="entry name" value="HAMP"/>
    <property type="match status" value="1"/>
</dbReference>
<dbReference type="HOGENOM" id="CLU_000445_107_27_6"/>
<dbReference type="GeneID" id="98612045"/>
<dbReference type="CDD" id="cd11386">
    <property type="entry name" value="MCP_signal"/>
    <property type="match status" value="1"/>
</dbReference>
<accession>Q21NX2</accession>
<name>Q21NX2_SACD2</name>
<dbReference type="eggNOG" id="COG0840">
    <property type="taxonomic scope" value="Bacteria"/>
</dbReference>
<dbReference type="RefSeq" id="WP_011466831.1">
    <property type="nucleotide sequence ID" value="NC_007912.1"/>
</dbReference>
<dbReference type="InterPro" id="IPR003660">
    <property type="entry name" value="HAMP_dom"/>
</dbReference>
<dbReference type="EMBL" id="CP000282">
    <property type="protein sequence ID" value="ABD79607.1"/>
    <property type="molecule type" value="Genomic_DNA"/>
</dbReference>
<dbReference type="SMART" id="SM00283">
    <property type="entry name" value="MA"/>
    <property type="match status" value="1"/>
</dbReference>
<gene>
    <name evidence="12" type="ordered locus">Sde_0343</name>
</gene>
<keyword evidence="13" id="KW-1185">Reference proteome</keyword>
<dbReference type="SUPFAM" id="SSF58104">
    <property type="entry name" value="Methyl-accepting chemotaxis protein (MCP) signaling domain"/>
    <property type="match status" value="1"/>
</dbReference>
<evidence type="ECO:0000256" key="8">
    <source>
        <dbReference type="SAM" id="Coils"/>
    </source>
</evidence>
<keyword evidence="8" id="KW-0175">Coiled coil</keyword>
<evidence type="ECO:0000256" key="4">
    <source>
        <dbReference type="ARBA" id="ARBA00023136"/>
    </source>
</evidence>
<keyword evidence="2 9" id="KW-0812">Transmembrane</keyword>
<feature type="transmembrane region" description="Helical" evidence="9">
    <location>
        <begin position="21"/>
        <end position="43"/>
    </location>
</feature>
<evidence type="ECO:0000313" key="13">
    <source>
        <dbReference type="Proteomes" id="UP000001947"/>
    </source>
</evidence>
<dbReference type="GO" id="GO:0006935">
    <property type="term" value="P:chemotaxis"/>
    <property type="evidence" value="ECO:0007669"/>
    <property type="project" value="UniProtKB-ARBA"/>
</dbReference>
<feature type="domain" description="Methyl-accepting transducer" evidence="10">
    <location>
        <begin position="275"/>
        <end position="511"/>
    </location>
</feature>
<reference evidence="12 13" key="1">
    <citation type="journal article" date="2008" name="PLoS Genet.">
        <title>Complete genome sequence of the complex carbohydrate-degrading marine bacterium, Saccharophagus degradans strain 2-40 T.</title>
        <authorList>
            <person name="Weiner R.M."/>
            <person name="Taylor L.E.II."/>
            <person name="Henrissat B."/>
            <person name="Hauser L."/>
            <person name="Land M."/>
            <person name="Coutinho P.M."/>
            <person name="Rancurel C."/>
            <person name="Saunders E.H."/>
            <person name="Longmire A.G."/>
            <person name="Zhang H."/>
            <person name="Bayer E.A."/>
            <person name="Gilbert H.J."/>
            <person name="Larimer F."/>
            <person name="Zhulin I.B."/>
            <person name="Ekborg N.A."/>
            <person name="Lamed R."/>
            <person name="Richardson P.M."/>
            <person name="Borovok I."/>
            <person name="Hutcheson S."/>
        </authorList>
    </citation>
    <scope>NUCLEOTIDE SEQUENCE [LARGE SCALE GENOMIC DNA]</scope>
    <source>
        <strain evidence="13">2-40 / ATCC 43961 / DSM 17024</strain>
    </source>
</reference>
<evidence type="ECO:0000259" key="10">
    <source>
        <dbReference type="PROSITE" id="PS50111"/>
    </source>
</evidence>
<dbReference type="PROSITE" id="PS50885">
    <property type="entry name" value="HAMP"/>
    <property type="match status" value="1"/>
</dbReference>
<dbReference type="GO" id="GO:0016020">
    <property type="term" value="C:membrane"/>
    <property type="evidence" value="ECO:0007669"/>
    <property type="project" value="UniProtKB-SubCell"/>
</dbReference>
<dbReference type="InterPro" id="IPR004089">
    <property type="entry name" value="MCPsignal_dom"/>
</dbReference>
<comment type="similarity">
    <text evidence="6">Belongs to the methyl-accepting chemotaxis (MCP) protein family.</text>
</comment>
<keyword evidence="4 9" id="KW-0472">Membrane</keyword>
<dbReference type="PANTHER" id="PTHR32089:SF119">
    <property type="entry name" value="METHYL-ACCEPTING CHEMOTAXIS PROTEIN CTPL"/>
    <property type="match status" value="1"/>
</dbReference>
<protein>
    <submittedName>
        <fullName evidence="12">Methyl-accepting chemotaxis sensory transducer</fullName>
    </submittedName>
</protein>
<evidence type="ECO:0000256" key="7">
    <source>
        <dbReference type="PROSITE-ProRule" id="PRU00284"/>
    </source>
</evidence>
<evidence type="ECO:0000256" key="1">
    <source>
        <dbReference type="ARBA" id="ARBA00004141"/>
    </source>
</evidence>